<feature type="coiled-coil region" evidence="10">
    <location>
        <begin position="110"/>
        <end position="144"/>
    </location>
</feature>
<evidence type="ECO:0000256" key="6">
    <source>
        <dbReference type="ARBA" id="ARBA00022989"/>
    </source>
</evidence>
<evidence type="ECO:0000313" key="11">
    <source>
        <dbReference type="EMBL" id="KAA8898745.1"/>
    </source>
</evidence>
<organism evidence="11 12">
    <name type="scientific">Diutina rugosa</name>
    <name type="common">Yeast</name>
    <name type="synonym">Candida rugosa</name>
    <dbReference type="NCBI Taxonomy" id="5481"/>
    <lineage>
        <taxon>Eukaryota</taxon>
        <taxon>Fungi</taxon>
        <taxon>Dikarya</taxon>
        <taxon>Ascomycota</taxon>
        <taxon>Saccharomycotina</taxon>
        <taxon>Pichiomycetes</taxon>
        <taxon>Debaryomycetaceae</taxon>
        <taxon>Diutina</taxon>
    </lineage>
</organism>
<dbReference type="AlphaFoldDB" id="A0A642UGT0"/>
<feature type="transmembrane region" description="Helical" evidence="9">
    <location>
        <begin position="806"/>
        <end position="827"/>
    </location>
</feature>
<dbReference type="PANTHER" id="PTHR11629:SF59">
    <property type="entry name" value="V-TYPE PROTON ATPASE SUBUNIT A, GOLGI ISOFORM"/>
    <property type="match status" value="1"/>
</dbReference>
<evidence type="ECO:0000256" key="5">
    <source>
        <dbReference type="ARBA" id="ARBA00022781"/>
    </source>
</evidence>
<keyword evidence="8 9" id="KW-0472">Membrane</keyword>
<dbReference type="GO" id="GO:0000329">
    <property type="term" value="C:fungal-type vacuole membrane"/>
    <property type="evidence" value="ECO:0007669"/>
    <property type="project" value="TreeGrafter"/>
</dbReference>
<evidence type="ECO:0000256" key="4">
    <source>
        <dbReference type="ARBA" id="ARBA00022692"/>
    </source>
</evidence>
<feature type="transmembrane region" description="Helical" evidence="9">
    <location>
        <begin position="487"/>
        <end position="505"/>
    </location>
</feature>
<dbReference type="PANTHER" id="PTHR11629">
    <property type="entry name" value="VACUOLAR PROTON ATPASES"/>
    <property type="match status" value="1"/>
</dbReference>
<dbReference type="EMBL" id="SWFT01000137">
    <property type="protein sequence ID" value="KAA8898745.1"/>
    <property type="molecule type" value="Genomic_DNA"/>
</dbReference>
<sequence length="866" mass="98424">MADAPDEAIFRSAPMCLVQFYVTIELARDLVFQLGQQGCVHFRDLNSKLTPFQRTFVDEVKRIDELEAKLRYIRGLMDKYNTLSSYFDVSEATAQRLCPVSEYDAISDIIHSASSRLEQLDESYDRLQSQLDRLSENKSVLEAYTAFTSNTLTAARMSTDLDESDRLRMYEEFDIVSEDESDTENVASTNSMAGTIDKNKIPVLRKVLWRALRGNLYFNEVELPDHDRSVFILFAHGDVLKAKARKIIGTLDGVIYDNVKGSRAMRQETIDEINAKVSDLNNIVDSTKQHLVTELMLLQERYADYAFQITREKSIYEVLNMFDQDSTRRCLVGEGWIPDDEYHTVQSVLSRLVADKSGHNRRTSSVSEVITIDDDDETFASAVIDSDDLVAVMNHLTTNRTPPTYHRTNKFTEAFQAIIDAYGIATYQEVNPGLATIITFPFMFAIMFGDFGHGVILFLMALYLVINEKSIGLIRNRDEIFDMAYSGRYILLLMGGFSLYTGIIYNDVFSKSMTIFPSGWQWPEKFEAGAQLIASKVEGYTYPFGLDWGWHGTENNLLFTNSYKMKLSVLMGYIHMNYSLMFSLVNFRFFNSWVDIVGNFIPSFLFMQSIFGYLTITIIYKWCVDWLGTGRQPPGLLNMLINMFLSPGKVDVPLYPGQSIIQVILLLVALICVPWLLIYKPYVLNRQHKSISRDGPQYSQLDQQLDRLDGGSRHSADSFDLELEHFPNEDLALDAGGGHGHGDEFNLGDVVIHQVIHTIEFCLNCVSHTASYLRLWALSLAHAQLSTVLWDMTIQNAFGSTGTKGVIMTVILFGMWFVLTVAILVVMEGTSAMLHSLRLHWVEAMSKFFQGEGYAFTPFKFSIEVN</sequence>
<dbReference type="Proteomes" id="UP000449547">
    <property type="component" value="Unassembled WGS sequence"/>
</dbReference>
<evidence type="ECO:0000256" key="10">
    <source>
        <dbReference type="SAM" id="Coils"/>
    </source>
</evidence>
<dbReference type="OMA" id="QFQMITE"/>
<dbReference type="InterPro" id="IPR026028">
    <property type="entry name" value="V-type_ATPase_116kDa_su_euka"/>
</dbReference>
<dbReference type="InterPro" id="IPR002490">
    <property type="entry name" value="V-ATPase_116kDa_su"/>
</dbReference>
<evidence type="ECO:0000256" key="8">
    <source>
        <dbReference type="ARBA" id="ARBA00023136"/>
    </source>
</evidence>
<feature type="transmembrane region" description="Helical" evidence="9">
    <location>
        <begin position="599"/>
        <end position="620"/>
    </location>
</feature>
<feature type="transmembrane region" description="Helical" evidence="9">
    <location>
        <begin position="567"/>
        <end position="587"/>
    </location>
</feature>
<evidence type="ECO:0000256" key="2">
    <source>
        <dbReference type="ARBA" id="ARBA00009904"/>
    </source>
</evidence>
<dbReference type="RefSeq" id="XP_034010670.1">
    <property type="nucleotide sequence ID" value="XM_034157478.1"/>
</dbReference>
<reference evidence="11 12" key="1">
    <citation type="submission" date="2019-07" db="EMBL/GenBank/DDBJ databases">
        <title>Genome assembly of two rare yeast pathogens: Diutina rugosa and Trichomonascus ciferrii.</title>
        <authorList>
            <person name="Mixao V."/>
            <person name="Saus E."/>
            <person name="Hansen A."/>
            <person name="Lass-Flor C."/>
            <person name="Gabaldon T."/>
        </authorList>
    </citation>
    <scope>NUCLEOTIDE SEQUENCE [LARGE SCALE GENOMIC DNA]</scope>
    <source>
        <strain evidence="11 12">CBS 613</strain>
    </source>
</reference>
<keyword evidence="6 9" id="KW-1133">Transmembrane helix</keyword>
<protein>
    <recommendedName>
        <fullName evidence="9">V-type proton ATPase subunit a</fullName>
    </recommendedName>
</protein>
<feature type="transmembrane region" description="Helical" evidence="9">
    <location>
        <begin position="660"/>
        <end position="679"/>
    </location>
</feature>
<dbReference type="VEuPathDB" id="FungiDB:DIURU_004589"/>
<keyword evidence="12" id="KW-1185">Reference proteome</keyword>
<keyword evidence="5 9" id="KW-0375">Hydrogen ion transport</keyword>
<dbReference type="GO" id="GO:0046961">
    <property type="term" value="F:proton-transporting ATPase activity, rotational mechanism"/>
    <property type="evidence" value="ECO:0007669"/>
    <property type="project" value="InterPro"/>
</dbReference>
<proteinExistence type="inferred from homology"/>
<accession>A0A642UGT0</accession>
<dbReference type="GeneID" id="54783240"/>
<dbReference type="GO" id="GO:0007035">
    <property type="term" value="P:vacuolar acidification"/>
    <property type="evidence" value="ECO:0007669"/>
    <property type="project" value="TreeGrafter"/>
</dbReference>
<comment type="function">
    <text evidence="9">Essential component of the vacuolar proton pump (V-ATPase), a multimeric enzyme that catalyzes the translocation of protons across the membranes. Required for assembly and activity of the V-ATPase.</text>
</comment>
<dbReference type="Pfam" id="PF01496">
    <property type="entry name" value="V_ATPase_I"/>
    <property type="match status" value="1"/>
</dbReference>
<dbReference type="GO" id="GO:0000220">
    <property type="term" value="C:vacuolar proton-transporting V-type ATPase, V0 domain"/>
    <property type="evidence" value="ECO:0007669"/>
    <property type="project" value="InterPro"/>
</dbReference>
<comment type="subcellular location">
    <subcellularLocation>
        <location evidence="1">Membrane</location>
        <topology evidence="1">Multi-pass membrane protein</topology>
    </subcellularLocation>
</comment>
<comment type="similarity">
    <text evidence="2 9">Belongs to the V-ATPase 116 kDa subunit family.</text>
</comment>
<keyword evidence="10" id="KW-0175">Coiled coil</keyword>
<evidence type="ECO:0000256" key="7">
    <source>
        <dbReference type="ARBA" id="ARBA00023065"/>
    </source>
</evidence>
<gene>
    <name evidence="11" type="ORF">DIURU_004589</name>
</gene>
<comment type="caution">
    <text evidence="11">The sequence shown here is derived from an EMBL/GenBank/DDBJ whole genome shotgun (WGS) entry which is preliminary data.</text>
</comment>
<dbReference type="PIRSF" id="PIRSF001293">
    <property type="entry name" value="ATP6V0A1"/>
    <property type="match status" value="1"/>
</dbReference>
<evidence type="ECO:0000313" key="12">
    <source>
        <dbReference type="Proteomes" id="UP000449547"/>
    </source>
</evidence>
<evidence type="ECO:0000256" key="1">
    <source>
        <dbReference type="ARBA" id="ARBA00004141"/>
    </source>
</evidence>
<evidence type="ECO:0000256" key="9">
    <source>
        <dbReference type="RuleBase" id="RU361189"/>
    </source>
</evidence>
<name>A0A642UGT0_DIURU</name>
<keyword evidence="4 9" id="KW-0812">Transmembrane</keyword>
<evidence type="ECO:0000256" key="3">
    <source>
        <dbReference type="ARBA" id="ARBA00022448"/>
    </source>
</evidence>
<keyword evidence="7 9" id="KW-0406">Ion transport</keyword>
<keyword evidence="3 9" id="KW-0813">Transport</keyword>
<feature type="transmembrane region" description="Helical" evidence="9">
    <location>
        <begin position="442"/>
        <end position="466"/>
    </location>
</feature>
<dbReference type="GO" id="GO:0051117">
    <property type="term" value="F:ATPase binding"/>
    <property type="evidence" value="ECO:0007669"/>
    <property type="project" value="TreeGrafter"/>
</dbReference>
<dbReference type="OrthoDB" id="10264220at2759"/>